<keyword evidence="3" id="KW-1185">Reference proteome</keyword>
<keyword evidence="1" id="KW-0812">Transmembrane</keyword>
<name>A0ABR2L0P3_9EUKA</name>
<evidence type="ECO:0000256" key="1">
    <source>
        <dbReference type="SAM" id="Phobius"/>
    </source>
</evidence>
<keyword evidence="1" id="KW-1133">Transmembrane helix</keyword>
<evidence type="ECO:0000313" key="2">
    <source>
        <dbReference type="EMBL" id="KAK8896939.1"/>
    </source>
</evidence>
<sequence>MGNLIDLRFHPANKRYKCFDEENSILLKKSDTDSDVFDTLEFVPRDLKVLTIPLNISHIDNSKNIIKQIDVKIKSRRSKPAVFLFLLRNMNMIMAFITEIITVDLHNTPINCFNYIIQKVK</sequence>
<keyword evidence="1" id="KW-0472">Membrane</keyword>
<gene>
    <name evidence="2" type="ORF">M9Y10_014866</name>
</gene>
<accession>A0ABR2L0P3</accession>
<reference evidence="2 3" key="1">
    <citation type="submission" date="2024-04" db="EMBL/GenBank/DDBJ databases">
        <title>Tritrichomonas musculus Genome.</title>
        <authorList>
            <person name="Alves-Ferreira E."/>
            <person name="Grigg M."/>
            <person name="Lorenzi H."/>
            <person name="Galac M."/>
        </authorList>
    </citation>
    <scope>NUCLEOTIDE SEQUENCE [LARGE SCALE GENOMIC DNA]</scope>
    <source>
        <strain evidence="2 3">EAF2021</strain>
    </source>
</reference>
<evidence type="ECO:0000313" key="3">
    <source>
        <dbReference type="Proteomes" id="UP001470230"/>
    </source>
</evidence>
<proteinExistence type="predicted"/>
<organism evidence="2 3">
    <name type="scientific">Tritrichomonas musculus</name>
    <dbReference type="NCBI Taxonomy" id="1915356"/>
    <lineage>
        <taxon>Eukaryota</taxon>
        <taxon>Metamonada</taxon>
        <taxon>Parabasalia</taxon>
        <taxon>Tritrichomonadida</taxon>
        <taxon>Tritrichomonadidae</taxon>
        <taxon>Tritrichomonas</taxon>
    </lineage>
</organism>
<comment type="caution">
    <text evidence="2">The sequence shown here is derived from an EMBL/GenBank/DDBJ whole genome shotgun (WGS) entry which is preliminary data.</text>
</comment>
<feature type="transmembrane region" description="Helical" evidence="1">
    <location>
        <begin position="81"/>
        <end position="101"/>
    </location>
</feature>
<protein>
    <submittedName>
        <fullName evidence="2">Uncharacterized protein</fullName>
    </submittedName>
</protein>
<dbReference type="EMBL" id="JAPFFF010000002">
    <property type="protein sequence ID" value="KAK8896939.1"/>
    <property type="molecule type" value="Genomic_DNA"/>
</dbReference>
<dbReference type="Proteomes" id="UP001470230">
    <property type="component" value="Unassembled WGS sequence"/>
</dbReference>